<reference evidence="17" key="1">
    <citation type="submission" date="2021-01" db="EMBL/GenBank/DDBJ databases">
        <authorList>
            <person name="Corre E."/>
            <person name="Pelletier E."/>
            <person name="Niang G."/>
            <person name="Scheremetjew M."/>
            <person name="Finn R."/>
            <person name="Kale V."/>
            <person name="Holt S."/>
            <person name="Cochrane G."/>
            <person name="Meng A."/>
            <person name="Brown T."/>
            <person name="Cohen L."/>
        </authorList>
    </citation>
    <scope>NUCLEOTIDE SEQUENCE</scope>
    <source>
        <strain evidence="17">NIES-381</strain>
    </source>
</reference>
<evidence type="ECO:0000256" key="9">
    <source>
        <dbReference type="ARBA" id="ARBA00022989"/>
    </source>
</evidence>
<comment type="subcellular location">
    <subcellularLocation>
        <location evidence="16">Membrane</location>
        <topology evidence="16">Multi-pass membrane protein</topology>
    </subcellularLocation>
    <subcellularLocation>
        <location evidence="1">Mitochondrion inner membrane</location>
        <topology evidence="1">Multi-pass membrane protein</topology>
    </subcellularLocation>
</comment>
<evidence type="ECO:0000256" key="10">
    <source>
        <dbReference type="ARBA" id="ARBA00023128"/>
    </source>
</evidence>
<dbReference type="GO" id="GO:0005743">
    <property type="term" value="C:mitochondrial inner membrane"/>
    <property type="evidence" value="ECO:0007669"/>
    <property type="project" value="UniProtKB-SubCell"/>
</dbReference>
<dbReference type="PANTHER" id="PTHR45635:SF14">
    <property type="entry name" value="ADP_ATP TRANSLOCASE"/>
    <property type="match status" value="1"/>
</dbReference>
<evidence type="ECO:0000256" key="11">
    <source>
        <dbReference type="ARBA" id="ARBA00023136"/>
    </source>
</evidence>
<evidence type="ECO:0000256" key="5">
    <source>
        <dbReference type="ARBA" id="ARBA00022449"/>
    </source>
</evidence>
<gene>
    <name evidence="17" type="ORF">EGYM00392_LOCUS44359</name>
</gene>
<keyword evidence="6 14" id="KW-0812">Transmembrane</keyword>
<dbReference type="InterPro" id="IPR018108">
    <property type="entry name" value="MCP_transmembrane"/>
</dbReference>
<keyword evidence="4 15" id="KW-0813">Transport</keyword>
<dbReference type="InterPro" id="IPR023395">
    <property type="entry name" value="MCP_dom_sf"/>
</dbReference>
<dbReference type="InterPro" id="IPR002113">
    <property type="entry name" value="ADT_euk_type"/>
</dbReference>
<dbReference type="EMBL" id="HBGA01119534">
    <property type="protein sequence ID" value="CAD9033215.1"/>
    <property type="molecule type" value="Transcribed_RNA"/>
</dbReference>
<evidence type="ECO:0000256" key="4">
    <source>
        <dbReference type="ARBA" id="ARBA00022448"/>
    </source>
</evidence>
<keyword evidence="11 14" id="KW-0472">Membrane</keyword>
<dbReference type="PRINTS" id="PR00926">
    <property type="entry name" value="MITOCARRIER"/>
</dbReference>
<keyword evidence="5" id="KW-0050">Antiport</keyword>
<protein>
    <recommendedName>
        <fullName evidence="16">ADP/ATP translocase</fullName>
    </recommendedName>
    <alternativeName>
        <fullName evidence="16">ADP,ATP carrier protein</fullName>
    </alternativeName>
</protein>
<sequence>MSEPNPLINLLAGGVSGAVSKTITAPLEKVKLAIQNQDSNPRVLSGEMKRYTGMGDCFKRHVTELGASSLWRGNVANCIRYVPTAAFNLAFKDTMKKLFPKYNKDKEFGMFAATQIASGAFAGGLTNTLVYPLIYVRTILGADIGVVKKYNGMGDALVKTVKNNGFFSLYNGIGASTIGIVVYRGTQFGLQDTIKAFNPYQKDVSVIGIVSKFIVAQIAVSVSGITSYPFDTMQRRLQIEASKPKDQQMYSGMVDCFQKILKNEGSKGFMKGAMANILRGTGAAIVLVMYDEIMNFIQRSSGK</sequence>
<keyword evidence="8" id="KW-0999">Mitochondrion inner membrane</keyword>
<evidence type="ECO:0000256" key="14">
    <source>
        <dbReference type="PROSITE-ProRule" id="PRU00282"/>
    </source>
</evidence>
<dbReference type="PROSITE" id="PS50920">
    <property type="entry name" value="SOLCAR"/>
    <property type="match status" value="3"/>
</dbReference>
<evidence type="ECO:0000256" key="15">
    <source>
        <dbReference type="RuleBase" id="RU000488"/>
    </source>
</evidence>
<dbReference type="GO" id="GO:0005471">
    <property type="term" value="F:ATP:ADP antiporter activity"/>
    <property type="evidence" value="ECO:0007669"/>
    <property type="project" value="UniProtKB-UniRule"/>
</dbReference>
<feature type="repeat" description="Solcar" evidence="14">
    <location>
        <begin position="4"/>
        <end position="98"/>
    </location>
</feature>
<comment type="catalytic activity">
    <reaction evidence="12">
        <text>ADP(in) + ATP(out) = ADP(out) + ATP(in)</text>
        <dbReference type="Rhea" id="RHEA:34999"/>
        <dbReference type="ChEBI" id="CHEBI:30616"/>
        <dbReference type="ChEBI" id="CHEBI:456216"/>
    </reaction>
    <physiologicalReaction direction="left-to-right" evidence="12">
        <dbReference type="Rhea" id="RHEA:35000"/>
    </physiologicalReaction>
</comment>
<proteinExistence type="inferred from homology"/>
<evidence type="ECO:0000256" key="12">
    <source>
        <dbReference type="ARBA" id="ARBA00024143"/>
    </source>
</evidence>
<feature type="repeat" description="Solcar" evidence="14">
    <location>
        <begin position="207"/>
        <end position="296"/>
    </location>
</feature>
<accession>A0A7S1J692</accession>
<feature type="repeat" description="Solcar" evidence="14">
    <location>
        <begin position="110"/>
        <end position="197"/>
    </location>
</feature>
<evidence type="ECO:0000256" key="7">
    <source>
        <dbReference type="ARBA" id="ARBA00022737"/>
    </source>
</evidence>
<comment type="similarity">
    <text evidence="2 15">Belongs to the mitochondrial carrier (TC 2.A.29) family.</text>
</comment>
<comment type="function">
    <text evidence="13">ADP:ATP antiporter that mediates import of ADP into the mitochondrial matrix for ATP synthesis, and export of ATP out to fuel the cell. Cycles between the cytoplasmic-open state (c-state) and the matrix-open state (m-state): operates by the alternating access mechanism with a single substrate-binding site intermittently exposed to either the cytosolic (c-state) or matrix (m-state) side of the inner mitochondrial membrane.</text>
</comment>
<dbReference type="SUPFAM" id="SSF103506">
    <property type="entry name" value="Mitochondrial carrier"/>
    <property type="match status" value="1"/>
</dbReference>
<name>A0A7S1J692_9EUGL</name>
<organism evidence="17">
    <name type="scientific">Eutreptiella gymnastica</name>
    <dbReference type="NCBI Taxonomy" id="73025"/>
    <lineage>
        <taxon>Eukaryota</taxon>
        <taxon>Discoba</taxon>
        <taxon>Euglenozoa</taxon>
        <taxon>Euglenida</taxon>
        <taxon>Spirocuta</taxon>
        <taxon>Euglenophyceae</taxon>
        <taxon>Eutreptiales</taxon>
        <taxon>Eutreptiaceae</taxon>
        <taxon>Eutreptiella</taxon>
    </lineage>
</organism>
<dbReference type="Pfam" id="PF00153">
    <property type="entry name" value="Mito_carr"/>
    <property type="match status" value="3"/>
</dbReference>
<evidence type="ECO:0000256" key="3">
    <source>
        <dbReference type="ARBA" id="ARBA00011245"/>
    </source>
</evidence>
<evidence type="ECO:0000256" key="6">
    <source>
        <dbReference type="ARBA" id="ARBA00022692"/>
    </source>
</evidence>
<evidence type="ECO:0000256" key="16">
    <source>
        <dbReference type="RuleBase" id="RU368008"/>
    </source>
</evidence>
<dbReference type="GO" id="GO:0140021">
    <property type="term" value="P:mitochondrial ADP transmembrane transport"/>
    <property type="evidence" value="ECO:0007669"/>
    <property type="project" value="InterPro"/>
</dbReference>
<evidence type="ECO:0000256" key="1">
    <source>
        <dbReference type="ARBA" id="ARBA00004448"/>
    </source>
</evidence>
<dbReference type="PANTHER" id="PTHR45635">
    <property type="entry name" value="ADP,ATP CARRIER PROTEIN 1-RELATED-RELATED"/>
    <property type="match status" value="1"/>
</dbReference>
<dbReference type="GO" id="GO:1990544">
    <property type="term" value="P:mitochondrial ATP transmembrane transport"/>
    <property type="evidence" value="ECO:0007669"/>
    <property type="project" value="InterPro"/>
</dbReference>
<evidence type="ECO:0000256" key="2">
    <source>
        <dbReference type="ARBA" id="ARBA00006375"/>
    </source>
</evidence>
<keyword evidence="9" id="KW-1133">Transmembrane helix</keyword>
<dbReference type="AlphaFoldDB" id="A0A7S1J692"/>
<dbReference type="InterPro" id="IPR002067">
    <property type="entry name" value="MCP"/>
</dbReference>
<evidence type="ECO:0000256" key="8">
    <source>
        <dbReference type="ARBA" id="ARBA00022792"/>
    </source>
</evidence>
<dbReference type="Gene3D" id="1.50.40.10">
    <property type="entry name" value="Mitochondrial carrier domain"/>
    <property type="match status" value="1"/>
</dbReference>
<comment type="function">
    <text evidence="16">Catalyzes the exchange of ADP and ATP across the membrane.</text>
</comment>
<dbReference type="PRINTS" id="PR00927">
    <property type="entry name" value="ADPTRNSLCASE"/>
</dbReference>
<keyword evidence="7" id="KW-0677">Repeat</keyword>
<keyword evidence="10" id="KW-0496">Mitochondrion</keyword>
<comment type="subunit">
    <text evidence="3 16">Monomer.</text>
</comment>
<evidence type="ECO:0000256" key="13">
    <source>
        <dbReference type="ARBA" id="ARBA00045250"/>
    </source>
</evidence>
<evidence type="ECO:0000313" key="17">
    <source>
        <dbReference type="EMBL" id="CAD9033215.1"/>
    </source>
</evidence>